<protein>
    <submittedName>
        <fullName evidence="2">Uncharacterized protein</fullName>
    </submittedName>
</protein>
<dbReference type="WBParaSite" id="PS1159_v2.g21316.t1">
    <property type="protein sequence ID" value="PS1159_v2.g21316.t1"/>
    <property type="gene ID" value="PS1159_v2.g21316"/>
</dbReference>
<reference evidence="2" key="1">
    <citation type="submission" date="2022-11" db="UniProtKB">
        <authorList>
            <consortium name="WormBaseParasite"/>
        </authorList>
    </citation>
    <scope>IDENTIFICATION</scope>
</reference>
<accession>A0AC35FVM0</accession>
<sequence>MLPKTSLTPSILPDRYYSGFKSNPTAFCFFETLIDNSLKSFLIVGTLNGSIEIVALEKGAAPEVKFEHKSESQINAIILISNEPQITFVAQFRGMELLWFNLEFENGGINLVKIKSYSLTHFGFCQSIWDIEENRMFIPGKD</sequence>
<evidence type="ECO:0000313" key="2">
    <source>
        <dbReference type="WBParaSite" id="PS1159_v2.g21316.t1"/>
    </source>
</evidence>
<proteinExistence type="predicted"/>
<evidence type="ECO:0000313" key="1">
    <source>
        <dbReference type="Proteomes" id="UP000887580"/>
    </source>
</evidence>
<dbReference type="Proteomes" id="UP000887580">
    <property type="component" value="Unplaced"/>
</dbReference>
<organism evidence="1 2">
    <name type="scientific">Panagrolaimus sp. PS1159</name>
    <dbReference type="NCBI Taxonomy" id="55785"/>
    <lineage>
        <taxon>Eukaryota</taxon>
        <taxon>Metazoa</taxon>
        <taxon>Ecdysozoa</taxon>
        <taxon>Nematoda</taxon>
        <taxon>Chromadorea</taxon>
        <taxon>Rhabditida</taxon>
        <taxon>Tylenchina</taxon>
        <taxon>Panagrolaimomorpha</taxon>
        <taxon>Panagrolaimoidea</taxon>
        <taxon>Panagrolaimidae</taxon>
        <taxon>Panagrolaimus</taxon>
    </lineage>
</organism>
<name>A0AC35FVM0_9BILA</name>